<evidence type="ECO:0000313" key="2">
    <source>
        <dbReference type="Proteomes" id="UP000184295"/>
    </source>
</evidence>
<dbReference type="RefSeq" id="WP_072788236.1">
    <property type="nucleotide sequence ID" value="NZ_FQUL01000003.1"/>
</dbReference>
<proteinExistence type="predicted"/>
<protein>
    <submittedName>
        <fullName evidence="1">Uncharacterized protein</fullName>
    </submittedName>
</protein>
<keyword evidence="2" id="KW-1185">Reference proteome</keyword>
<sequence length="60" mass="6805">MAKRARTPLMAVHVSQDEDGRKIDEVRKICGDLGATLYDLPGDYVATVLFSFQRNIRLPR</sequence>
<dbReference type="EMBL" id="FQUL01000003">
    <property type="protein sequence ID" value="SHE36363.1"/>
    <property type="molecule type" value="Genomic_DNA"/>
</dbReference>
<accession>A0A1M4SVZ9</accession>
<name>A0A1M4SVZ9_9ACTN</name>
<gene>
    <name evidence="1" type="ORF">SAMN02745225_00411</name>
</gene>
<dbReference type="AlphaFoldDB" id="A0A1M4SVZ9"/>
<organism evidence="1 2">
    <name type="scientific">Ferrithrix thermotolerans DSM 19514</name>
    <dbReference type="NCBI Taxonomy" id="1121881"/>
    <lineage>
        <taxon>Bacteria</taxon>
        <taxon>Bacillati</taxon>
        <taxon>Actinomycetota</taxon>
        <taxon>Acidimicrobiia</taxon>
        <taxon>Acidimicrobiales</taxon>
        <taxon>Acidimicrobiaceae</taxon>
        <taxon>Ferrithrix</taxon>
    </lineage>
</organism>
<dbReference type="Proteomes" id="UP000184295">
    <property type="component" value="Unassembled WGS sequence"/>
</dbReference>
<evidence type="ECO:0000313" key="1">
    <source>
        <dbReference type="EMBL" id="SHE36363.1"/>
    </source>
</evidence>
<reference evidence="2" key="1">
    <citation type="submission" date="2016-11" db="EMBL/GenBank/DDBJ databases">
        <authorList>
            <person name="Varghese N."/>
            <person name="Submissions S."/>
        </authorList>
    </citation>
    <scope>NUCLEOTIDE SEQUENCE [LARGE SCALE GENOMIC DNA]</scope>
    <source>
        <strain evidence="2">DSM 19514</strain>
    </source>
</reference>